<proteinExistence type="predicted"/>
<dbReference type="SUPFAM" id="SSF53474">
    <property type="entry name" value="alpha/beta-Hydrolases"/>
    <property type="match status" value="1"/>
</dbReference>
<sequence>MTGTDIGPSVHKFLDAHVLPAWLHSKDIAMISYRSLVRDLCSPDKWMPEPDMAAFILADAGYDVWLGNTRGSTYSREHVSLKSTDNAFWEFRYFDCKYLALRDVQNILILHGRKKKTLKRGILHITLLYTPPYASSRSLQLGAISCTHLRTPSVVNPTLLHQFWHESGVYDLPAMIDYVLSRTSQSNLYYIGHSMGTTMFYVMASMRPEYNAKIRAQFSLAPVAFMSNLKSPVAALLRSITFDKLEAQKTITRRRKQSSDQKISNSFDICAASFLIRAPIN</sequence>
<dbReference type="PANTHER" id="PTHR11005">
    <property type="entry name" value="LYSOSOMAL ACID LIPASE-RELATED"/>
    <property type="match status" value="1"/>
</dbReference>
<protein>
    <recommendedName>
        <fullName evidence="3">AB hydrolase-1 domain-containing protein</fullName>
    </recommendedName>
</protein>
<evidence type="ECO:0000256" key="1">
    <source>
        <dbReference type="ARBA" id="ARBA00022963"/>
    </source>
</evidence>
<gene>
    <name evidence="4" type="ORF">TBIB3V08_LOCUS12191</name>
</gene>
<evidence type="ECO:0000256" key="2">
    <source>
        <dbReference type="ARBA" id="ARBA00023098"/>
    </source>
</evidence>
<feature type="domain" description="AB hydrolase-1" evidence="3">
    <location>
        <begin position="57"/>
        <end position="227"/>
    </location>
</feature>
<dbReference type="Gene3D" id="3.40.50.1820">
    <property type="entry name" value="alpha/beta hydrolase"/>
    <property type="match status" value="1"/>
</dbReference>
<evidence type="ECO:0000313" key="4">
    <source>
        <dbReference type="EMBL" id="CAD7449919.1"/>
    </source>
</evidence>
<name>A0A7R9FAP2_9NEOP</name>
<reference evidence="4" key="1">
    <citation type="submission" date="2020-11" db="EMBL/GenBank/DDBJ databases">
        <authorList>
            <person name="Tran Van P."/>
        </authorList>
    </citation>
    <scope>NUCLEOTIDE SEQUENCE</scope>
</reference>
<keyword evidence="1" id="KW-0442">Lipid degradation</keyword>
<organism evidence="4">
    <name type="scientific">Timema bartmani</name>
    <dbReference type="NCBI Taxonomy" id="61472"/>
    <lineage>
        <taxon>Eukaryota</taxon>
        <taxon>Metazoa</taxon>
        <taxon>Ecdysozoa</taxon>
        <taxon>Arthropoda</taxon>
        <taxon>Hexapoda</taxon>
        <taxon>Insecta</taxon>
        <taxon>Pterygota</taxon>
        <taxon>Neoptera</taxon>
        <taxon>Polyneoptera</taxon>
        <taxon>Phasmatodea</taxon>
        <taxon>Timematodea</taxon>
        <taxon>Timematoidea</taxon>
        <taxon>Timematidae</taxon>
        <taxon>Timema</taxon>
    </lineage>
</organism>
<evidence type="ECO:0000259" key="3">
    <source>
        <dbReference type="Pfam" id="PF00561"/>
    </source>
</evidence>
<dbReference type="EMBL" id="OD572926">
    <property type="protein sequence ID" value="CAD7449919.1"/>
    <property type="molecule type" value="Genomic_DNA"/>
</dbReference>
<keyword evidence="2" id="KW-0443">Lipid metabolism</keyword>
<dbReference type="GO" id="GO:0016042">
    <property type="term" value="P:lipid catabolic process"/>
    <property type="evidence" value="ECO:0007669"/>
    <property type="project" value="UniProtKB-KW"/>
</dbReference>
<accession>A0A7R9FAP2</accession>
<dbReference type="AlphaFoldDB" id="A0A7R9FAP2"/>
<dbReference type="InterPro" id="IPR000073">
    <property type="entry name" value="AB_hydrolase_1"/>
</dbReference>
<dbReference type="InterPro" id="IPR029058">
    <property type="entry name" value="AB_hydrolase_fold"/>
</dbReference>
<dbReference type="Pfam" id="PF00561">
    <property type="entry name" value="Abhydrolase_1"/>
    <property type="match status" value="1"/>
</dbReference>